<name>A0A937W282_UNCTE</name>
<protein>
    <submittedName>
        <fullName evidence="11">HlyD family type I secretion periplasmic adaptor subunit</fullName>
    </submittedName>
</protein>
<keyword evidence="3" id="KW-0813">Transport</keyword>
<dbReference type="Gene3D" id="2.40.30.170">
    <property type="match status" value="1"/>
</dbReference>
<evidence type="ECO:0000256" key="8">
    <source>
        <dbReference type="ARBA" id="ARBA00023136"/>
    </source>
</evidence>
<feature type="domain" description="AprE-like long alpha-helical hairpin" evidence="9">
    <location>
        <begin position="69"/>
        <end position="249"/>
    </location>
</feature>
<dbReference type="InterPro" id="IPR050739">
    <property type="entry name" value="MFP"/>
</dbReference>
<dbReference type="InterPro" id="IPR058982">
    <property type="entry name" value="Beta-barrel_AprE"/>
</dbReference>
<dbReference type="PANTHER" id="PTHR30386">
    <property type="entry name" value="MEMBRANE FUSION SUBUNIT OF EMRAB-TOLC MULTIDRUG EFFLUX PUMP"/>
    <property type="match status" value="1"/>
</dbReference>
<dbReference type="PANTHER" id="PTHR30386:SF27">
    <property type="entry name" value="MEMBRANE FUSION PROTEIN (MFP) FAMILY PROTEIN"/>
    <property type="match status" value="1"/>
</dbReference>
<dbReference type="InterPro" id="IPR010129">
    <property type="entry name" value="T1SS_HlyD"/>
</dbReference>
<proteinExistence type="inferred from homology"/>
<dbReference type="Proteomes" id="UP000712673">
    <property type="component" value="Unassembled WGS sequence"/>
</dbReference>
<comment type="caution">
    <text evidence="11">The sequence shown here is derived from an EMBL/GenBank/DDBJ whole genome shotgun (WGS) entry which is preliminary data.</text>
</comment>
<dbReference type="SUPFAM" id="SSF111369">
    <property type="entry name" value="HlyD-like secretion proteins"/>
    <property type="match status" value="1"/>
</dbReference>
<dbReference type="NCBIfam" id="TIGR01843">
    <property type="entry name" value="type_I_hlyD"/>
    <property type="match status" value="1"/>
</dbReference>
<keyword evidence="5" id="KW-0997">Cell inner membrane</keyword>
<evidence type="ECO:0000256" key="6">
    <source>
        <dbReference type="ARBA" id="ARBA00022692"/>
    </source>
</evidence>
<dbReference type="PRINTS" id="PR01490">
    <property type="entry name" value="RTXTOXIND"/>
</dbReference>
<feature type="domain" description="AprE-like beta-barrel" evidence="10">
    <location>
        <begin position="293"/>
        <end position="401"/>
    </location>
</feature>
<dbReference type="InterPro" id="IPR058781">
    <property type="entry name" value="HH_AprE-like"/>
</dbReference>
<dbReference type="PROSITE" id="PS00543">
    <property type="entry name" value="HLYD_FAMILY"/>
    <property type="match status" value="1"/>
</dbReference>
<dbReference type="AlphaFoldDB" id="A0A937W282"/>
<evidence type="ECO:0000259" key="9">
    <source>
        <dbReference type="Pfam" id="PF25994"/>
    </source>
</evidence>
<evidence type="ECO:0000313" key="12">
    <source>
        <dbReference type="Proteomes" id="UP000712673"/>
    </source>
</evidence>
<evidence type="ECO:0000256" key="7">
    <source>
        <dbReference type="ARBA" id="ARBA00022989"/>
    </source>
</evidence>
<dbReference type="GO" id="GO:0009306">
    <property type="term" value="P:protein secretion"/>
    <property type="evidence" value="ECO:0007669"/>
    <property type="project" value="InterPro"/>
</dbReference>
<organism evidence="11 12">
    <name type="scientific">Tectimicrobiota bacterium</name>
    <dbReference type="NCBI Taxonomy" id="2528274"/>
    <lineage>
        <taxon>Bacteria</taxon>
        <taxon>Pseudomonadati</taxon>
        <taxon>Nitrospinota/Tectimicrobiota group</taxon>
        <taxon>Candidatus Tectimicrobiota</taxon>
    </lineage>
</organism>
<evidence type="ECO:0000256" key="4">
    <source>
        <dbReference type="ARBA" id="ARBA00022475"/>
    </source>
</evidence>
<sequence>MAVFAATLLWATLSTVDVIAVAQGKIIPTGYSKVIQPLESGVIRAIHVQNGQEVHAGQVLIELDITASSADHERLVNEHQAARLEVARLRALLAGKDTFQPPSGTDATQLAVQQQLLRDQREEQQTRLEAAALVIQQRQASLAATSATIERLKAIIPVLEERSAAFYQLWQKTYVAKMQYLAVDQERLERMKDLAVQEHKRVQDVAALAEAEKQVQTLSAEFKRQRLSELASVETRVASLGREIVKARSRTQLQHLTAPIDGVVQQLAVHTLGGVVTPAQQLLVLVPQGQLFEVEAWVENKDIGFVRVGQQAEIKVAAFPFTRYGTIPAQVRTLSHDAVQPARDGGALATAQAATANAMSSEHSGLVYAARLHLERTSMDIDGASVSLAPGMAVTVEVKTGTRRVLEYFLSPILQAGQESARER</sequence>
<dbReference type="Pfam" id="PF26002">
    <property type="entry name" value="Beta-barrel_AprE"/>
    <property type="match status" value="1"/>
</dbReference>
<dbReference type="Pfam" id="PF25994">
    <property type="entry name" value="HH_AprE"/>
    <property type="match status" value="1"/>
</dbReference>
<keyword evidence="4" id="KW-1003">Cell membrane</keyword>
<evidence type="ECO:0000313" key="11">
    <source>
        <dbReference type="EMBL" id="MBM3224079.1"/>
    </source>
</evidence>
<evidence type="ECO:0000256" key="1">
    <source>
        <dbReference type="ARBA" id="ARBA00004377"/>
    </source>
</evidence>
<keyword evidence="7" id="KW-1133">Transmembrane helix</keyword>
<comment type="similarity">
    <text evidence="2">Belongs to the membrane fusion protein (MFP) (TC 8.A.1) family.</text>
</comment>
<comment type="subcellular location">
    <subcellularLocation>
        <location evidence="1">Cell inner membrane</location>
        <topology evidence="1">Single-pass membrane protein</topology>
    </subcellularLocation>
</comment>
<keyword evidence="8" id="KW-0472">Membrane</keyword>
<dbReference type="InterPro" id="IPR006144">
    <property type="entry name" value="Secretion_HlyD_CS"/>
</dbReference>
<evidence type="ECO:0000259" key="10">
    <source>
        <dbReference type="Pfam" id="PF26002"/>
    </source>
</evidence>
<evidence type="ECO:0000256" key="5">
    <source>
        <dbReference type="ARBA" id="ARBA00022519"/>
    </source>
</evidence>
<gene>
    <name evidence="11" type="ORF">FJZ47_09785</name>
</gene>
<accession>A0A937W282</accession>
<dbReference type="Gene3D" id="2.40.50.100">
    <property type="match status" value="1"/>
</dbReference>
<keyword evidence="6" id="KW-0812">Transmembrane</keyword>
<reference evidence="11" key="1">
    <citation type="submission" date="2019-03" db="EMBL/GenBank/DDBJ databases">
        <title>Lake Tanganyika Metagenome-Assembled Genomes (MAGs).</title>
        <authorList>
            <person name="Tran P."/>
        </authorList>
    </citation>
    <scope>NUCLEOTIDE SEQUENCE</scope>
    <source>
        <strain evidence="11">K_DeepCast_65m_m2_066</strain>
    </source>
</reference>
<dbReference type="EMBL" id="VGLS01000255">
    <property type="protein sequence ID" value="MBM3224079.1"/>
    <property type="molecule type" value="Genomic_DNA"/>
</dbReference>
<evidence type="ECO:0000256" key="2">
    <source>
        <dbReference type="ARBA" id="ARBA00009477"/>
    </source>
</evidence>
<evidence type="ECO:0000256" key="3">
    <source>
        <dbReference type="ARBA" id="ARBA00022448"/>
    </source>
</evidence>
<dbReference type="GO" id="GO:0005886">
    <property type="term" value="C:plasma membrane"/>
    <property type="evidence" value="ECO:0007669"/>
    <property type="project" value="UniProtKB-SubCell"/>
</dbReference>